<comment type="caution">
    <text evidence="3">The sequence shown here is derived from an EMBL/GenBank/DDBJ whole genome shotgun (WGS) entry which is preliminary data.</text>
</comment>
<proteinExistence type="inferred from homology"/>
<evidence type="ECO:0000313" key="3">
    <source>
        <dbReference type="EMBL" id="RHA37790.1"/>
    </source>
</evidence>
<organism evidence="3 4">
    <name type="scientific">Cellulomonas rhizosphaerae</name>
    <dbReference type="NCBI Taxonomy" id="2293719"/>
    <lineage>
        <taxon>Bacteria</taxon>
        <taxon>Bacillati</taxon>
        <taxon>Actinomycetota</taxon>
        <taxon>Actinomycetes</taxon>
        <taxon>Micrococcales</taxon>
        <taxon>Cellulomonadaceae</taxon>
        <taxon>Cellulomonas</taxon>
    </lineage>
</organism>
<comment type="similarity">
    <text evidence="1">Belongs to the enoyl-CoA hydratase/isomerase family.</text>
</comment>
<dbReference type="OrthoDB" id="9774179at2"/>
<accession>A0A413RHX1</accession>
<dbReference type="Proteomes" id="UP000283374">
    <property type="component" value="Unassembled WGS sequence"/>
</dbReference>
<dbReference type="EMBL" id="QWKP01000220">
    <property type="protein sequence ID" value="RHA37790.1"/>
    <property type="molecule type" value="Genomic_DNA"/>
</dbReference>
<dbReference type="PRINTS" id="PR01483">
    <property type="entry name" value="FASYNTHASE"/>
</dbReference>
<dbReference type="Pfam" id="PF01575">
    <property type="entry name" value="MaoC_dehydratas"/>
    <property type="match status" value="1"/>
</dbReference>
<evidence type="ECO:0000256" key="1">
    <source>
        <dbReference type="ARBA" id="ARBA00005254"/>
    </source>
</evidence>
<reference evidence="3 4" key="1">
    <citation type="submission" date="2018-08" db="EMBL/GenBank/DDBJ databases">
        <title>Cellulomonas rhizosphaerae sp. nov., a novel actinomycete isolated from soil.</title>
        <authorList>
            <person name="Tian Y."/>
        </authorList>
    </citation>
    <scope>NUCLEOTIDE SEQUENCE [LARGE SCALE GENOMIC DNA]</scope>
    <source>
        <strain evidence="3 4">NEAU-TCZ24</strain>
    </source>
</reference>
<sequence>MTLPTTLRTVTLPDVPGLGGVYARGAASAGRLAVTRRVGRAPAGLPEVAYEVRGVDVDPTHLTDYQHLLGEPGSDVLPAGFVHVLAFPLATALMARTDFPLSLLGMVHLSNVVTQRRAVRLGEVLDVRAWAQDLRPHRSGTQVDLVTEVSVAGELVWTGTSTYLSKGDSNGESDAGPREEFVAPVPTGQWRLAGDVGRRYAAVSGDRNPIHLSALSAKALGFPRAIAHGMYTAARALADVGAARGEAFDWSVEFAKPVLLPGTVTVRVAADDEGFAFTGWDAKRTRPYLTGRVDPL</sequence>
<dbReference type="GO" id="GO:0006633">
    <property type="term" value="P:fatty acid biosynthetic process"/>
    <property type="evidence" value="ECO:0007669"/>
    <property type="project" value="InterPro"/>
</dbReference>
<feature type="domain" description="MaoC-like" evidence="2">
    <location>
        <begin position="198"/>
        <end position="270"/>
    </location>
</feature>
<dbReference type="RefSeq" id="WP_118768464.1">
    <property type="nucleotide sequence ID" value="NZ_QWKP01000220.1"/>
</dbReference>
<dbReference type="Gene3D" id="3.10.129.10">
    <property type="entry name" value="Hotdog Thioesterase"/>
    <property type="match status" value="1"/>
</dbReference>
<gene>
    <name evidence="3" type="ORF">D1825_16280</name>
</gene>
<dbReference type="GO" id="GO:0005835">
    <property type="term" value="C:fatty acid synthase complex"/>
    <property type="evidence" value="ECO:0007669"/>
    <property type="project" value="InterPro"/>
</dbReference>
<evidence type="ECO:0000313" key="4">
    <source>
        <dbReference type="Proteomes" id="UP000283374"/>
    </source>
</evidence>
<dbReference type="PANTHER" id="PTHR43841">
    <property type="entry name" value="3-HYDROXYACYL-THIOESTER DEHYDRATASE HTDX-RELATED"/>
    <property type="match status" value="1"/>
</dbReference>
<dbReference type="InterPro" id="IPR003965">
    <property type="entry name" value="Fatty_acid_synthase"/>
</dbReference>
<dbReference type="InterPro" id="IPR002539">
    <property type="entry name" value="MaoC-like_dom"/>
</dbReference>
<dbReference type="GO" id="GO:0004312">
    <property type="term" value="F:fatty acid synthase activity"/>
    <property type="evidence" value="ECO:0007669"/>
    <property type="project" value="InterPro"/>
</dbReference>
<dbReference type="SUPFAM" id="SSF54637">
    <property type="entry name" value="Thioesterase/thiol ester dehydrase-isomerase"/>
    <property type="match status" value="2"/>
</dbReference>
<dbReference type="InterPro" id="IPR029069">
    <property type="entry name" value="HotDog_dom_sf"/>
</dbReference>
<keyword evidence="4" id="KW-1185">Reference proteome</keyword>
<dbReference type="AlphaFoldDB" id="A0A413RHX1"/>
<dbReference type="PANTHER" id="PTHR43841:SF3">
    <property type="entry name" value="(3R)-HYDROXYACYL-ACP DEHYDRATASE SUBUNIT HADB"/>
    <property type="match status" value="1"/>
</dbReference>
<protein>
    <recommendedName>
        <fullName evidence="2">MaoC-like domain-containing protein</fullName>
    </recommendedName>
</protein>
<name>A0A413RHX1_9CELL</name>
<evidence type="ECO:0000259" key="2">
    <source>
        <dbReference type="Pfam" id="PF01575"/>
    </source>
</evidence>